<name>A0A117LGR8_9CHLR</name>
<organism evidence="1 2">
    <name type="scientific">Anaerolinea thermophila</name>
    <dbReference type="NCBI Taxonomy" id="167964"/>
    <lineage>
        <taxon>Bacteria</taxon>
        <taxon>Bacillati</taxon>
        <taxon>Chloroflexota</taxon>
        <taxon>Anaerolineae</taxon>
        <taxon>Anaerolineales</taxon>
        <taxon>Anaerolineaceae</taxon>
        <taxon>Anaerolinea</taxon>
    </lineage>
</organism>
<sequence length="201" mass="22472">MDMILQYGLLNGFLEVLGTQALHEVLPSQQTSQIVRGNELILKDSLPAYFFSDMNEAMIARYGSAAAQGIAHVAGRLAFQSYKDDIPVLVECGKLENRLLPFAEKITATLRVFLKMLRDQEIADIVVVRNVVHNNWSLEGPVLPTNAPFIQVGEQHSFMGILESLLEWMDSRHAFQVVQKEATSSPQQHNLAFLISVTSFD</sequence>
<dbReference type="AlphaFoldDB" id="A0A117LGR8"/>
<evidence type="ECO:0000313" key="1">
    <source>
        <dbReference type="EMBL" id="KUK46343.1"/>
    </source>
</evidence>
<reference evidence="1 2" key="1">
    <citation type="journal article" date="2015" name="MBio">
        <title>Genome-Resolved Metagenomic Analysis Reveals Roles for Candidate Phyla and Other Microbial Community Members in Biogeochemical Transformations in Oil Reservoirs.</title>
        <authorList>
            <person name="Hu P."/>
            <person name="Tom L."/>
            <person name="Singh A."/>
            <person name="Thomas B.C."/>
            <person name="Baker B.J."/>
            <person name="Piceno Y.M."/>
            <person name="Andersen G.L."/>
            <person name="Banfield J.F."/>
        </authorList>
    </citation>
    <scope>NUCLEOTIDE SEQUENCE [LARGE SCALE GENOMIC DNA]</scope>
    <source>
        <strain evidence="1">46_16</strain>
    </source>
</reference>
<gene>
    <name evidence="1" type="ORF">XD73_0786</name>
</gene>
<proteinExistence type="predicted"/>
<dbReference type="Proteomes" id="UP000064249">
    <property type="component" value="Unassembled WGS sequence"/>
</dbReference>
<dbReference type="EMBL" id="LGFU01000037">
    <property type="protein sequence ID" value="KUK46343.1"/>
    <property type="molecule type" value="Genomic_DNA"/>
</dbReference>
<evidence type="ECO:0000313" key="2">
    <source>
        <dbReference type="Proteomes" id="UP000064249"/>
    </source>
</evidence>
<comment type="caution">
    <text evidence="1">The sequence shown here is derived from an EMBL/GenBank/DDBJ whole genome shotgun (WGS) entry which is preliminary data.</text>
</comment>
<protein>
    <submittedName>
        <fullName evidence="1">Uncharacterized protein</fullName>
    </submittedName>
</protein>
<accession>A0A117LGR8</accession>